<keyword evidence="10" id="KW-1185">Reference proteome</keyword>
<evidence type="ECO:0000313" key="10">
    <source>
        <dbReference type="Proteomes" id="UP000515125"/>
    </source>
</evidence>
<proteinExistence type="inferred from homology"/>
<dbReference type="GO" id="GO:0006888">
    <property type="term" value="P:endoplasmic reticulum to Golgi vesicle-mediated transport"/>
    <property type="evidence" value="ECO:0007669"/>
    <property type="project" value="TreeGrafter"/>
</dbReference>
<feature type="transmembrane region" description="Helical" evidence="8">
    <location>
        <begin position="258"/>
        <end position="277"/>
    </location>
</feature>
<dbReference type="GeneID" id="34622850"/>
<evidence type="ECO:0000256" key="5">
    <source>
        <dbReference type="ARBA" id="ARBA00022989"/>
    </source>
</evidence>
<evidence type="ECO:0000256" key="2">
    <source>
        <dbReference type="ARBA" id="ARBA00009063"/>
    </source>
</evidence>
<protein>
    <submittedName>
        <fullName evidence="11">Syntaxin-31</fullName>
    </submittedName>
</protein>
<dbReference type="InterPro" id="IPR010989">
    <property type="entry name" value="SNARE"/>
</dbReference>
<dbReference type="PROSITE" id="PS00914">
    <property type="entry name" value="SYNTAXIN"/>
    <property type="match status" value="1"/>
</dbReference>
<dbReference type="GO" id="GO:0000139">
    <property type="term" value="C:Golgi membrane"/>
    <property type="evidence" value="ECO:0007669"/>
    <property type="project" value="TreeGrafter"/>
</dbReference>
<evidence type="ECO:0000256" key="7">
    <source>
        <dbReference type="ARBA" id="ARBA00023136"/>
    </source>
</evidence>
<evidence type="ECO:0000256" key="8">
    <source>
        <dbReference type="SAM" id="Phobius"/>
    </source>
</evidence>
<dbReference type="GO" id="GO:0006906">
    <property type="term" value="P:vesicle fusion"/>
    <property type="evidence" value="ECO:0007669"/>
    <property type="project" value="TreeGrafter"/>
</dbReference>
<evidence type="ECO:0000313" key="11">
    <source>
        <dbReference type="RefSeq" id="XP_026194273.1"/>
    </source>
</evidence>
<dbReference type="PANTHER" id="PTHR19957">
    <property type="entry name" value="SYNTAXIN"/>
    <property type="match status" value="1"/>
</dbReference>
<gene>
    <name evidence="11" type="primary">LOC34622850</name>
</gene>
<keyword evidence="6" id="KW-0175">Coiled coil</keyword>
<dbReference type="Gene3D" id="1.20.58.70">
    <property type="match status" value="1"/>
</dbReference>
<dbReference type="CDD" id="cd15844">
    <property type="entry name" value="SNARE_syntaxin5"/>
    <property type="match status" value="1"/>
</dbReference>
<name>A0A6P6S2B3_9EIME</name>
<dbReference type="InterPro" id="IPR045242">
    <property type="entry name" value="Syntaxin"/>
</dbReference>
<organism evidence="10 11">
    <name type="scientific">Cyclospora cayetanensis</name>
    <dbReference type="NCBI Taxonomy" id="88456"/>
    <lineage>
        <taxon>Eukaryota</taxon>
        <taxon>Sar</taxon>
        <taxon>Alveolata</taxon>
        <taxon>Apicomplexa</taxon>
        <taxon>Conoidasida</taxon>
        <taxon>Coccidia</taxon>
        <taxon>Eucoccidiorida</taxon>
        <taxon>Eimeriorina</taxon>
        <taxon>Eimeriidae</taxon>
        <taxon>Cyclospora</taxon>
    </lineage>
</organism>
<dbReference type="OrthoDB" id="421009at2759"/>
<dbReference type="SMART" id="SM00397">
    <property type="entry name" value="t_SNARE"/>
    <property type="match status" value="1"/>
</dbReference>
<reference evidence="11" key="1">
    <citation type="submission" date="2025-08" db="UniProtKB">
        <authorList>
            <consortium name="RefSeq"/>
        </authorList>
    </citation>
    <scope>IDENTIFICATION</scope>
</reference>
<dbReference type="SUPFAM" id="SSF47661">
    <property type="entry name" value="t-snare proteins"/>
    <property type="match status" value="1"/>
</dbReference>
<keyword evidence="5 8" id="KW-1133">Transmembrane helix</keyword>
<keyword evidence="3" id="KW-0813">Transport</keyword>
<comment type="similarity">
    <text evidence="2">Belongs to the syntaxin family.</text>
</comment>
<evidence type="ECO:0000256" key="1">
    <source>
        <dbReference type="ARBA" id="ARBA00004211"/>
    </source>
</evidence>
<dbReference type="GO" id="GO:0006886">
    <property type="term" value="P:intracellular protein transport"/>
    <property type="evidence" value="ECO:0007669"/>
    <property type="project" value="InterPro"/>
</dbReference>
<comment type="subcellular location">
    <subcellularLocation>
        <location evidence="1">Membrane</location>
        <topology evidence="1">Single-pass type IV membrane protein</topology>
    </subcellularLocation>
</comment>
<dbReference type="PANTHER" id="PTHR19957:SF3">
    <property type="entry name" value="SYNTAXIN-5"/>
    <property type="match status" value="1"/>
</dbReference>
<dbReference type="InterPro" id="IPR000727">
    <property type="entry name" value="T_SNARE_dom"/>
</dbReference>
<dbReference type="Pfam" id="PF05739">
    <property type="entry name" value="SNARE"/>
    <property type="match status" value="1"/>
</dbReference>
<dbReference type="GO" id="GO:0000149">
    <property type="term" value="F:SNARE binding"/>
    <property type="evidence" value="ECO:0007669"/>
    <property type="project" value="TreeGrafter"/>
</dbReference>
<dbReference type="Proteomes" id="UP000515125">
    <property type="component" value="Unplaced"/>
</dbReference>
<dbReference type="GO" id="GO:0048278">
    <property type="term" value="P:vesicle docking"/>
    <property type="evidence" value="ECO:0007669"/>
    <property type="project" value="TreeGrafter"/>
</dbReference>
<evidence type="ECO:0000259" key="9">
    <source>
        <dbReference type="PROSITE" id="PS50192"/>
    </source>
</evidence>
<dbReference type="AlphaFoldDB" id="A0A6P6S2B3"/>
<evidence type="ECO:0000256" key="4">
    <source>
        <dbReference type="ARBA" id="ARBA00022692"/>
    </source>
</evidence>
<dbReference type="GO" id="GO:0031201">
    <property type="term" value="C:SNARE complex"/>
    <property type="evidence" value="ECO:0007669"/>
    <property type="project" value="TreeGrafter"/>
</dbReference>
<keyword evidence="7 8" id="KW-0472">Membrane</keyword>
<sequence>MGYDRTHEFVEAAERLGLSGGSERAEQRRHFSDTDQQFNALAAEMGNALHSTSLKLQELGKLARQCGIYNDKTAQIQELTFEIRKTINVLNHKTDLLAKLGANVGGGSGHSRQHYVTVTEVLKTRLLDVTKEFKDILTLRTENLKRQDRRRNLYSFGGESGTADADDGIFDVEGGQRVALVSRQGHSYAQSRAEAVENVQRVIGELASIFQRVATMITHQEEMIQRIDQDLDSSMTHIREGQSELLNFYNRISSNRTLIVKVFLMLMAFILFFVFFLS</sequence>
<dbReference type="PROSITE" id="PS50192">
    <property type="entry name" value="T_SNARE"/>
    <property type="match status" value="1"/>
</dbReference>
<feature type="domain" description="T-SNARE coiled-coil homology" evidence="9">
    <location>
        <begin position="186"/>
        <end position="248"/>
    </location>
</feature>
<evidence type="ECO:0000256" key="6">
    <source>
        <dbReference type="ARBA" id="ARBA00023054"/>
    </source>
</evidence>
<dbReference type="InterPro" id="IPR006012">
    <property type="entry name" value="Syntaxin/epimorphin_CS"/>
</dbReference>
<accession>A0A6P6S2B3</accession>
<dbReference type="GO" id="GO:0005484">
    <property type="term" value="F:SNAP receptor activity"/>
    <property type="evidence" value="ECO:0007669"/>
    <property type="project" value="InterPro"/>
</dbReference>
<evidence type="ECO:0000256" key="3">
    <source>
        <dbReference type="ARBA" id="ARBA00022448"/>
    </source>
</evidence>
<dbReference type="RefSeq" id="XP_026194273.1">
    <property type="nucleotide sequence ID" value="XM_026338488.1"/>
</dbReference>
<keyword evidence="4 8" id="KW-0812">Transmembrane</keyword>